<sequence>MQPQQPPGGVLLLRLRLLAAIPLCALVGCATVKTRAAEPPVAMEPTAPAMVAPAGNAVTAADPHSVAGQASTVPVATVEGTPVAAAPEAMTDSEREEKVRLVTAGVIAAALQAAALVTGPANTTGRFWDEMLSPTELGRAIVKRSIELVGARKLSRGVPNDCSGFVRLAYLAGGIDLVAHGFLAGENAVSAIFRRAIEVGTVHHQSPRPGDLVFFRETYDRNRDGRRNDGMTHIGVVEGVDADGTVTFIHRGGKGVARSRLNLSAPTKHQASQGGAVLNDYIRPAAKGSRAYLAGELFAAFASPEGL</sequence>
<dbReference type="InterPro" id="IPR038765">
    <property type="entry name" value="Papain-like_cys_pep_sf"/>
</dbReference>
<name>A0A848L563_9BACT</name>
<dbReference type="Gene3D" id="3.90.1720.10">
    <property type="entry name" value="endopeptidase domain like (from Nostoc punctiforme)"/>
    <property type="match status" value="1"/>
</dbReference>
<dbReference type="EMBL" id="JABBJJ010000002">
    <property type="protein sequence ID" value="NMO13412.1"/>
    <property type="molecule type" value="Genomic_DNA"/>
</dbReference>
<keyword evidence="1" id="KW-0732">Signal</keyword>
<evidence type="ECO:0000256" key="1">
    <source>
        <dbReference type="SAM" id="SignalP"/>
    </source>
</evidence>
<evidence type="ECO:0000313" key="4">
    <source>
        <dbReference type="Proteomes" id="UP000518300"/>
    </source>
</evidence>
<dbReference type="Proteomes" id="UP000518300">
    <property type="component" value="Unassembled WGS sequence"/>
</dbReference>
<organism evidence="3 4">
    <name type="scientific">Pyxidicoccus fallax</name>
    <dbReference type="NCBI Taxonomy" id="394095"/>
    <lineage>
        <taxon>Bacteria</taxon>
        <taxon>Pseudomonadati</taxon>
        <taxon>Myxococcota</taxon>
        <taxon>Myxococcia</taxon>
        <taxon>Myxococcales</taxon>
        <taxon>Cystobacterineae</taxon>
        <taxon>Myxococcaceae</taxon>
        <taxon>Pyxidicoccus</taxon>
    </lineage>
</organism>
<dbReference type="Pfam" id="PF05257">
    <property type="entry name" value="CHAP"/>
    <property type="match status" value="1"/>
</dbReference>
<feature type="domain" description="Peptidase C51" evidence="2">
    <location>
        <begin position="161"/>
        <end position="250"/>
    </location>
</feature>
<reference evidence="3 4" key="1">
    <citation type="submission" date="2020-04" db="EMBL/GenBank/DDBJ databases">
        <title>Draft genome of Pyxidicoccus fallax type strain.</title>
        <authorList>
            <person name="Whitworth D.E."/>
        </authorList>
    </citation>
    <scope>NUCLEOTIDE SEQUENCE [LARGE SCALE GENOMIC DNA]</scope>
    <source>
        <strain evidence="3 4">DSM 14698</strain>
    </source>
</reference>
<gene>
    <name evidence="3" type="ORF">HG543_00810</name>
</gene>
<proteinExistence type="predicted"/>
<protein>
    <submittedName>
        <fullName evidence="3">C40 family peptidase</fullName>
    </submittedName>
</protein>
<feature type="signal peptide" evidence="1">
    <location>
        <begin position="1"/>
        <end position="25"/>
    </location>
</feature>
<feature type="chain" id="PRO_5032433235" evidence="1">
    <location>
        <begin position="26"/>
        <end position="307"/>
    </location>
</feature>
<evidence type="ECO:0000313" key="3">
    <source>
        <dbReference type="EMBL" id="NMO13412.1"/>
    </source>
</evidence>
<dbReference type="InterPro" id="IPR007921">
    <property type="entry name" value="CHAP_dom"/>
</dbReference>
<accession>A0A848L563</accession>
<keyword evidence="4" id="KW-1185">Reference proteome</keyword>
<evidence type="ECO:0000259" key="2">
    <source>
        <dbReference type="Pfam" id="PF05257"/>
    </source>
</evidence>
<dbReference type="SUPFAM" id="SSF54001">
    <property type="entry name" value="Cysteine proteinases"/>
    <property type="match status" value="1"/>
</dbReference>
<comment type="caution">
    <text evidence="3">The sequence shown here is derived from an EMBL/GenBank/DDBJ whole genome shotgun (WGS) entry which is preliminary data.</text>
</comment>
<dbReference type="AlphaFoldDB" id="A0A848L563"/>